<accession>A0A6A6WEC2</accession>
<dbReference type="PANTHER" id="PTHR15615:SF27">
    <property type="entry name" value="PHO85 CYCLIN CLG1"/>
    <property type="match status" value="1"/>
</dbReference>
<dbReference type="InterPro" id="IPR013922">
    <property type="entry name" value="Cyclin_PHO80-like"/>
</dbReference>
<dbReference type="GO" id="GO:0005634">
    <property type="term" value="C:nucleus"/>
    <property type="evidence" value="ECO:0007669"/>
    <property type="project" value="TreeGrafter"/>
</dbReference>
<proteinExistence type="predicted"/>
<dbReference type="Gene3D" id="1.10.472.10">
    <property type="entry name" value="Cyclin-like"/>
    <property type="match status" value="1"/>
</dbReference>
<sequence>MPAYYPRHMPRHMPLTPPEFVPGYNNSCARQYPQLTHGAPSLMRQHDDGGFGYSERYDQPHLPSVQSALMYGQQQHHGGYANNAVASYYEPVVAPILPPMRGTDQRTMADADMLRAQRNTDARATQQKEEKPTGGVSANLDYELDVMTDFVSDMAQGIISPNRPQPPSFRKWVGGVLTATRLPSATILLGLHYLSLRMTQLSQEGPQMNPETNLHRFLTLGLLLGSKFLDDNTFINRSWADVSGIVVADLNVLESQWLKAFDFRLHRNPEEAQGFTTWLKHWKEFEANAVARANRQTKLAPIDTSLHQYSGMKSFSTNPYTAGFKQLPTPDYSLKHTPSQYSAPAYSQYDPWSARSTHDHSPASTAPLSGPTTPEYYGNATTWAPPPPPEGYSRRTMFGFPPASQPMAALQQHLPSYGSSCFGAASQQYNLYNGHPPHCSCFHCCARHPPYMMTSGFATQPVAG</sequence>
<dbReference type="AlphaFoldDB" id="A0A6A6WEC2"/>
<evidence type="ECO:0008006" key="4">
    <source>
        <dbReference type="Google" id="ProtNLM"/>
    </source>
</evidence>
<feature type="region of interest" description="Disordered" evidence="1">
    <location>
        <begin position="352"/>
        <end position="371"/>
    </location>
</feature>
<dbReference type="RefSeq" id="XP_033603623.1">
    <property type="nucleotide sequence ID" value="XM_033740203.1"/>
</dbReference>
<dbReference type="CDD" id="cd20557">
    <property type="entry name" value="CYCLIN_ScPCL1-like"/>
    <property type="match status" value="1"/>
</dbReference>
<dbReference type="GO" id="GO:0000307">
    <property type="term" value="C:cyclin-dependent protein kinase holoenzyme complex"/>
    <property type="evidence" value="ECO:0007669"/>
    <property type="project" value="TreeGrafter"/>
</dbReference>
<feature type="region of interest" description="Disordered" evidence="1">
    <location>
        <begin position="376"/>
        <end position="398"/>
    </location>
</feature>
<organism evidence="2 3">
    <name type="scientific">Pseudovirgaria hyperparasitica</name>
    <dbReference type="NCBI Taxonomy" id="470096"/>
    <lineage>
        <taxon>Eukaryota</taxon>
        <taxon>Fungi</taxon>
        <taxon>Dikarya</taxon>
        <taxon>Ascomycota</taxon>
        <taxon>Pezizomycotina</taxon>
        <taxon>Dothideomycetes</taxon>
        <taxon>Dothideomycetes incertae sedis</taxon>
        <taxon>Acrospermales</taxon>
        <taxon>Acrospermaceae</taxon>
        <taxon>Pseudovirgaria</taxon>
    </lineage>
</organism>
<dbReference type="GO" id="GO:0016538">
    <property type="term" value="F:cyclin-dependent protein serine/threonine kinase regulator activity"/>
    <property type="evidence" value="ECO:0007669"/>
    <property type="project" value="TreeGrafter"/>
</dbReference>
<dbReference type="OrthoDB" id="244495at2759"/>
<evidence type="ECO:0000313" key="3">
    <source>
        <dbReference type="Proteomes" id="UP000799437"/>
    </source>
</evidence>
<dbReference type="Pfam" id="PF08613">
    <property type="entry name" value="Cyclin"/>
    <property type="match status" value="1"/>
</dbReference>
<dbReference type="EMBL" id="ML996567">
    <property type="protein sequence ID" value="KAF2761172.1"/>
    <property type="molecule type" value="Genomic_DNA"/>
</dbReference>
<keyword evidence="3" id="KW-1185">Reference proteome</keyword>
<evidence type="ECO:0000313" key="2">
    <source>
        <dbReference type="EMBL" id="KAF2761172.1"/>
    </source>
</evidence>
<protein>
    <recommendedName>
        <fullName evidence="4">Cyclin-like protein</fullName>
    </recommendedName>
</protein>
<dbReference type="Proteomes" id="UP000799437">
    <property type="component" value="Unassembled WGS sequence"/>
</dbReference>
<reference evidence="2" key="1">
    <citation type="journal article" date="2020" name="Stud. Mycol.">
        <title>101 Dothideomycetes genomes: a test case for predicting lifestyles and emergence of pathogens.</title>
        <authorList>
            <person name="Haridas S."/>
            <person name="Albert R."/>
            <person name="Binder M."/>
            <person name="Bloem J."/>
            <person name="Labutti K."/>
            <person name="Salamov A."/>
            <person name="Andreopoulos B."/>
            <person name="Baker S."/>
            <person name="Barry K."/>
            <person name="Bills G."/>
            <person name="Bluhm B."/>
            <person name="Cannon C."/>
            <person name="Castanera R."/>
            <person name="Culley D."/>
            <person name="Daum C."/>
            <person name="Ezra D."/>
            <person name="Gonzalez J."/>
            <person name="Henrissat B."/>
            <person name="Kuo A."/>
            <person name="Liang C."/>
            <person name="Lipzen A."/>
            <person name="Lutzoni F."/>
            <person name="Magnuson J."/>
            <person name="Mondo S."/>
            <person name="Nolan M."/>
            <person name="Ohm R."/>
            <person name="Pangilinan J."/>
            <person name="Park H.-J."/>
            <person name="Ramirez L."/>
            <person name="Alfaro M."/>
            <person name="Sun H."/>
            <person name="Tritt A."/>
            <person name="Yoshinaga Y."/>
            <person name="Zwiers L.-H."/>
            <person name="Turgeon B."/>
            <person name="Goodwin S."/>
            <person name="Spatafora J."/>
            <person name="Crous P."/>
            <person name="Grigoriev I."/>
        </authorList>
    </citation>
    <scope>NUCLEOTIDE SEQUENCE</scope>
    <source>
        <strain evidence="2">CBS 121739</strain>
    </source>
</reference>
<dbReference type="PANTHER" id="PTHR15615">
    <property type="match status" value="1"/>
</dbReference>
<gene>
    <name evidence="2" type="ORF">EJ05DRAFT_255032</name>
</gene>
<dbReference type="GeneID" id="54481257"/>
<name>A0A6A6WEC2_9PEZI</name>
<evidence type="ECO:0000256" key="1">
    <source>
        <dbReference type="SAM" id="MobiDB-lite"/>
    </source>
</evidence>
<dbReference type="GO" id="GO:0019901">
    <property type="term" value="F:protein kinase binding"/>
    <property type="evidence" value="ECO:0007669"/>
    <property type="project" value="InterPro"/>
</dbReference>
<feature type="compositionally biased region" description="Polar residues" evidence="1">
    <location>
        <begin position="362"/>
        <end position="371"/>
    </location>
</feature>